<dbReference type="Proteomes" id="UP000267035">
    <property type="component" value="Unassembled WGS sequence"/>
</dbReference>
<evidence type="ECO:0000313" key="9">
    <source>
        <dbReference type="Proteomes" id="UP000267035"/>
    </source>
</evidence>
<evidence type="ECO:0000256" key="5">
    <source>
        <dbReference type="HAMAP-Rule" id="MF_02126"/>
    </source>
</evidence>
<feature type="domain" description="Methyltransferase small" evidence="6">
    <location>
        <begin position="107"/>
        <end position="193"/>
    </location>
</feature>
<dbReference type="InterPro" id="IPR050320">
    <property type="entry name" value="N5-glutamine_MTase"/>
</dbReference>
<dbReference type="PROSITE" id="PS00092">
    <property type="entry name" value="N6_MTASE"/>
    <property type="match status" value="1"/>
</dbReference>
<dbReference type="HAMAP" id="MF_02126">
    <property type="entry name" value="RF_methyltr_PrmC"/>
    <property type="match status" value="1"/>
</dbReference>
<dbReference type="InterPro" id="IPR002052">
    <property type="entry name" value="DNA_methylase_N6_adenine_CS"/>
</dbReference>
<dbReference type="CDD" id="cd02440">
    <property type="entry name" value="AdoMet_MTases"/>
    <property type="match status" value="1"/>
</dbReference>
<dbReference type="GO" id="GO:0032259">
    <property type="term" value="P:methylation"/>
    <property type="evidence" value="ECO:0007669"/>
    <property type="project" value="UniProtKB-KW"/>
</dbReference>
<comment type="similarity">
    <text evidence="5">Belongs to the protein N5-glutamine methyltransferase family. PrmC subfamily.</text>
</comment>
<keyword evidence="9" id="KW-1185">Reference proteome</keyword>
<dbReference type="InterPro" id="IPR040758">
    <property type="entry name" value="PrmC_N"/>
</dbReference>
<comment type="function">
    <text evidence="5">Methylates the class 1 translation termination release factors RF1/PrfA and RF2/PrfB on the glutamine residue of the universally conserved GGQ motif.</text>
</comment>
<comment type="catalytic activity">
    <reaction evidence="4 5">
        <text>L-glutaminyl-[peptide chain release factor] + S-adenosyl-L-methionine = N(5)-methyl-L-glutaminyl-[peptide chain release factor] + S-adenosyl-L-homocysteine + H(+)</text>
        <dbReference type="Rhea" id="RHEA:42896"/>
        <dbReference type="Rhea" id="RHEA-COMP:10271"/>
        <dbReference type="Rhea" id="RHEA-COMP:10272"/>
        <dbReference type="ChEBI" id="CHEBI:15378"/>
        <dbReference type="ChEBI" id="CHEBI:30011"/>
        <dbReference type="ChEBI" id="CHEBI:57856"/>
        <dbReference type="ChEBI" id="CHEBI:59789"/>
        <dbReference type="ChEBI" id="CHEBI:61891"/>
        <dbReference type="EC" id="2.1.1.297"/>
    </reaction>
</comment>
<dbReference type="Pfam" id="PF05175">
    <property type="entry name" value="MTS"/>
    <property type="match status" value="1"/>
</dbReference>
<dbReference type="InterPro" id="IPR029063">
    <property type="entry name" value="SAM-dependent_MTases_sf"/>
</dbReference>
<organism evidence="8 9">
    <name type="scientific">Allofranklinella schreckenbergeri</name>
    <dbReference type="NCBI Taxonomy" id="1076744"/>
    <lineage>
        <taxon>Bacteria</taxon>
        <taxon>Pseudomonadati</taxon>
        <taxon>Pseudomonadota</taxon>
        <taxon>Betaproteobacteria</taxon>
        <taxon>Burkholderiales</taxon>
        <taxon>Comamonadaceae</taxon>
        <taxon>Allofranklinella</taxon>
    </lineage>
</organism>
<sequence length="296" mass="31410">MSIALPTIAAVLREAAQRGLARIDAQLLLLHALGQAQRSRAWLIAHDEQPLTPAQQTAFAHLLAQRQQGVPVAYLTGRKGFFGLELSITPDVLDPRPDTETLVEWALQTLAPRTNPRVWDLGTGSGAIALAIKSQRPDAQVWASDQSASALAVARQNGQALGLQVHWLQGSWFDAAADNGQSPVQSSVQSPPLPGAGQWDVLVSNPPYIAAADPHLPALAHEPQQALVSGADGLADIRAIAQAAPEWLAPGGWLLLEHGWDQASAVAAILAQAGLRHISHRCDLAGHTRCTGGMRE</sequence>
<dbReference type="InterPro" id="IPR004556">
    <property type="entry name" value="HemK-like"/>
</dbReference>
<evidence type="ECO:0000313" key="8">
    <source>
        <dbReference type="EMBL" id="RMX00509.1"/>
    </source>
</evidence>
<keyword evidence="3 5" id="KW-0949">S-adenosyl-L-methionine</keyword>
<evidence type="ECO:0000259" key="7">
    <source>
        <dbReference type="Pfam" id="PF17827"/>
    </source>
</evidence>
<evidence type="ECO:0000256" key="4">
    <source>
        <dbReference type="ARBA" id="ARBA00048391"/>
    </source>
</evidence>
<dbReference type="Gene3D" id="3.40.50.150">
    <property type="entry name" value="Vaccinia Virus protein VP39"/>
    <property type="match status" value="1"/>
</dbReference>
<keyword evidence="2 5" id="KW-0808">Transferase</keyword>
<evidence type="ECO:0000256" key="2">
    <source>
        <dbReference type="ARBA" id="ARBA00022679"/>
    </source>
</evidence>
<dbReference type="EC" id="2.1.1.297" evidence="5"/>
<dbReference type="EMBL" id="RDQL01000005">
    <property type="protein sequence ID" value="RMX00509.1"/>
    <property type="molecule type" value="Genomic_DNA"/>
</dbReference>
<gene>
    <name evidence="5 8" type="primary">prmC</name>
    <name evidence="8" type="ORF">EBQ25_05455</name>
</gene>
<dbReference type="Pfam" id="PF17827">
    <property type="entry name" value="PrmC_N"/>
    <property type="match status" value="1"/>
</dbReference>
<dbReference type="PANTHER" id="PTHR18895:SF74">
    <property type="entry name" value="MTRF1L RELEASE FACTOR GLUTAMINE METHYLTRANSFERASE"/>
    <property type="match status" value="1"/>
</dbReference>
<feature type="binding site" evidence="5">
    <location>
        <begin position="205"/>
        <end position="208"/>
    </location>
    <ligand>
        <name>substrate</name>
    </ligand>
</feature>
<comment type="caution">
    <text evidence="8">The sequence shown here is derived from an EMBL/GenBank/DDBJ whole genome shotgun (WGS) entry which is preliminary data.</text>
</comment>
<dbReference type="InterPro" id="IPR007848">
    <property type="entry name" value="Small_mtfrase_dom"/>
</dbReference>
<dbReference type="InterPro" id="IPR019874">
    <property type="entry name" value="RF_methyltr_PrmC"/>
</dbReference>
<accession>A0A3M6QDG5</accession>
<evidence type="ECO:0000259" key="6">
    <source>
        <dbReference type="Pfam" id="PF05175"/>
    </source>
</evidence>
<name>A0A3M6QDG5_9BURK</name>
<dbReference type="RefSeq" id="WP_122253791.1">
    <property type="nucleotide sequence ID" value="NZ_RDQL01000005.1"/>
</dbReference>
<feature type="binding site" evidence="5">
    <location>
        <position position="205"/>
    </location>
    <ligand>
        <name>S-adenosyl-L-methionine</name>
        <dbReference type="ChEBI" id="CHEBI:59789"/>
    </ligand>
</feature>
<evidence type="ECO:0000256" key="3">
    <source>
        <dbReference type="ARBA" id="ARBA00022691"/>
    </source>
</evidence>
<feature type="domain" description="Release factor glutamine methyltransferase N-terminal" evidence="7">
    <location>
        <begin position="9"/>
        <end position="77"/>
    </location>
</feature>
<dbReference type="PANTHER" id="PTHR18895">
    <property type="entry name" value="HEMK METHYLTRANSFERASE"/>
    <property type="match status" value="1"/>
</dbReference>
<dbReference type="NCBIfam" id="TIGR00536">
    <property type="entry name" value="hemK_fam"/>
    <property type="match status" value="1"/>
</dbReference>
<dbReference type="SUPFAM" id="SSF53335">
    <property type="entry name" value="S-adenosyl-L-methionine-dependent methyltransferases"/>
    <property type="match status" value="1"/>
</dbReference>
<proteinExistence type="inferred from homology"/>
<protein>
    <recommendedName>
        <fullName evidence="5">Release factor glutamine methyltransferase</fullName>
        <shortName evidence="5">RF MTase</shortName>
        <ecNumber evidence="5">2.1.1.297</ecNumber>
    </recommendedName>
    <alternativeName>
        <fullName evidence="5">N5-glutamine methyltransferase PrmC</fullName>
    </alternativeName>
    <alternativeName>
        <fullName evidence="5">Protein-(glutamine-N5) MTase PrmC</fullName>
    </alternativeName>
    <alternativeName>
        <fullName evidence="5">Protein-glutamine N-methyltransferase PrmC</fullName>
    </alternativeName>
</protein>
<feature type="binding site" evidence="5">
    <location>
        <position position="145"/>
    </location>
    <ligand>
        <name>S-adenosyl-L-methionine</name>
        <dbReference type="ChEBI" id="CHEBI:59789"/>
    </ligand>
</feature>
<feature type="binding site" evidence="5">
    <location>
        <position position="172"/>
    </location>
    <ligand>
        <name>S-adenosyl-L-methionine</name>
        <dbReference type="ChEBI" id="CHEBI:59789"/>
    </ligand>
</feature>
<dbReference type="AlphaFoldDB" id="A0A3M6QDG5"/>
<feature type="binding site" evidence="5">
    <location>
        <begin position="122"/>
        <end position="126"/>
    </location>
    <ligand>
        <name>S-adenosyl-L-methionine</name>
        <dbReference type="ChEBI" id="CHEBI:59789"/>
    </ligand>
</feature>
<dbReference type="GO" id="GO:0003676">
    <property type="term" value="F:nucleic acid binding"/>
    <property type="evidence" value="ECO:0007669"/>
    <property type="project" value="InterPro"/>
</dbReference>
<dbReference type="GO" id="GO:0102559">
    <property type="term" value="F:peptide chain release factor N(5)-glutamine methyltransferase activity"/>
    <property type="evidence" value="ECO:0007669"/>
    <property type="project" value="UniProtKB-EC"/>
</dbReference>
<reference evidence="8 9" key="1">
    <citation type="submission" date="2018-10" db="EMBL/GenBank/DDBJ databases">
        <title>Comamonadaceae CDC group NO-1 genome sequencing and assembly.</title>
        <authorList>
            <person name="Bernier A.-M."/>
            <person name="Bernard K."/>
        </authorList>
    </citation>
    <scope>NUCLEOTIDE SEQUENCE [LARGE SCALE GENOMIC DNA]</scope>
    <source>
        <strain evidence="8 9">NML161473</strain>
    </source>
</reference>
<dbReference type="NCBIfam" id="TIGR03534">
    <property type="entry name" value="RF_mod_PrmC"/>
    <property type="match status" value="1"/>
</dbReference>
<keyword evidence="1 5" id="KW-0489">Methyltransferase</keyword>
<dbReference type="Gene3D" id="1.10.8.10">
    <property type="entry name" value="DNA helicase RuvA subunit, C-terminal domain"/>
    <property type="match status" value="1"/>
</dbReference>
<evidence type="ECO:0000256" key="1">
    <source>
        <dbReference type="ARBA" id="ARBA00022603"/>
    </source>
</evidence>